<dbReference type="KEGG" id="vg:5141293"/>
<dbReference type="RefSeq" id="YP_656781.1">
    <property type="nucleotide sequence ID" value="NC_008211.1"/>
</dbReference>
<dbReference type="EMBL" id="DQ665917">
    <property type="protein sequence ID" value="ABG25762.1"/>
    <property type="molecule type" value="Genomic_DNA"/>
</dbReference>
<dbReference type="Proteomes" id="UP000011238">
    <property type="component" value="Segment"/>
</dbReference>
<accession>Q14VK4</accession>
<reference evidence="1 2" key="2">
    <citation type="journal article" date="2006" name="J. Gen. Virol.">
        <title>Genome sequences of two frog herpesviruses.</title>
        <authorList>
            <person name="Davison A.J."/>
            <person name="Cunningham C."/>
            <person name="Sauerbier W."/>
            <person name="McKinnell R.G."/>
        </authorList>
    </citation>
    <scope>NUCLEOTIDE SEQUENCE [LARGE SCALE GENOMIC DNA]</scope>
    <source>
        <strain evidence="1 2">McKinnell</strain>
    </source>
</reference>
<evidence type="ECO:0000313" key="2">
    <source>
        <dbReference type="Proteomes" id="UP000011238"/>
    </source>
</evidence>
<name>Q14VK4_9VIRU</name>
<evidence type="ECO:0000313" key="1">
    <source>
        <dbReference type="EMBL" id="ABG25762.1"/>
    </source>
</evidence>
<protein>
    <submittedName>
        <fullName evidence="1">ORF126</fullName>
    </submittedName>
</protein>
<organism evidence="2">
    <name type="scientific">Ranid herpesvirus 1</name>
    <name type="common">Lucke tumor herpesvirus</name>
    <dbReference type="NCBI Taxonomy" id="85655"/>
    <lineage>
        <taxon>Viruses</taxon>
        <taxon>Duplodnaviria</taxon>
        <taxon>Heunggongvirae</taxon>
        <taxon>Peploviricota</taxon>
        <taxon>Herviviricetes</taxon>
        <taxon>Herpesvirales</taxon>
        <taxon>Alloherpesviridae</taxon>
        <taxon>Batravirus</taxon>
        <taxon>Batravirus ranidallo1</taxon>
    </lineage>
</organism>
<dbReference type="GeneID" id="5141293"/>
<reference evidence="2" key="1">
    <citation type="journal article" date="1999" name="J. Cancer Res. Clin. Oncol.">
        <title>Genomic studies of the Lucke tumor herpesvirus (RaHV-1).</title>
        <authorList>
            <person name="Davison A.J."/>
            <person name="Sauerbier W."/>
            <person name="Dolan A."/>
            <person name="Addison C."/>
            <person name="McKinnell R.G."/>
        </authorList>
    </citation>
    <scope>NUCLEOTIDE SEQUENCE [LARGE SCALE GENOMIC DNA]</scope>
    <source>
        <strain evidence="2">McKinnell</strain>
    </source>
</reference>
<proteinExistence type="predicted"/>
<keyword evidence="2" id="KW-1185">Reference proteome</keyword>
<sequence>MQSHEPLGAGQGCRHEELLRLDRCDLVAGQDALRVARGRTGDRSALMPRPLNDAMYCTVRRHAVQYSRIPSSPQLSGFDPLLLAYANAEVAVNTLSAHLTVTAVWREAREQVYELIPMQYLETEVWRSRLQLIRAIRGGINAGLSYLGPFPSTVEMFESSRRALVCPEEIARQGVIMQHMIGYCALVYLYTLLLNYRLREGEAERVYLFAAYLQEELHPETALGACNVQCDPGAGSESTAPGAARPWYCARAYQAHAYKQYVEEELMKCARRVGLAPRGAVAPAGWYGAAYARVTNGAACGAAPLSS</sequence>